<protein>
    <submittedName>
        <fullName evidence="3">PKD domain-containing protein</fullName>
    </submittedName>
</protein>
<evidence type="ECO:0000313" key="4">
    <source>
        <dbReference type="Proteomes" id="UP000067422"/>
    </source>
</evidence>
<evidence type="ECO:0000256" key="1">
    <source>
        <dbReference type="SAM" id="SignalP"/>
    </source>
</evidence>
<gene>
    <name evidence="2" type="ORF">AL538_19460</name>
    <name evidence="3" type="ORF">DS957_022010</name>
</gene>
<dbReference type="InterPro" id="IPR029865">
    <property type="entry name" value="KIAA0319-like"/>
</dbReference>
<dbReference type="InterPro" id="IPR035986">
    <property type="entry name" value="PKD_dom_sf"/>
</dbReference>
<organism evidence="3 5">
    <name type="scientific">Vibrio harveyi</name>
    <name type="common">Beneckea harveyi</name>
    <dbReference type="NCBI Taxonomy" id="669"/>
    <lineage>
        <taxon>Bacteria</taxon>
        <taxon>Pseudomonadati</taxon>
        <taxon>Pseudomonadota</taxon>
        <taxon>Gammaproteobacteria</taxon>
        <taxon>Vibrionales</taxon>
        <taxon>Vibrionaceae</taxon>
        <taxon>Vibrio</taxon>
    </lineage>
</organism>
<dbReference type="RefSeq" id="WP_061066086.1">
    <property type="nucleotide sequence ID" value="NZ_CP014039.2"/>
</dbReference>
<reference evidence="2" key="2">
    <citation type="submission" date="2018-01" db="EMBL/GenBank/DDBJ databases">
        <title>FDA dAtabase for Regulatory Grade micrObial Sequences (FDA-ARGOS): Supporting development and validation of Infectious Disease Dx tests.</title>
        <authorList>
            <person name="Hoffmann M."/>
            <person name="Allard M."/>
            <person name="Evans P."/>
            <person name="Brown E."/>
            <person name="Tallon L."/>
            <person name="Sadzewicz L."/>
            <person name="Sengamalay N."/>
            <person name="Ott S."/>
            <person name="Godinez A."/>
            <person name="Nagaraj S."/>
            <person name="Vyas G."/>
            <person name="Aluvathingal J."/>
            <person name="Nadendla S."/>
            <person name="Geyer C."/>
            <person name="Sichtig H."/>
        </authorList>
    </citation>
    <scope>NUCLEOTIDE SEQUENCE</scope>
    <source>
        <strain evidence="2">FDAARGOS_107</strain>
    </source>
</reference>
<dbReference type="Proteomes" id="UP000067422">
    <property type="component" value="Chromosome 2"/>
</dbReference>
<dbReference type="Pfam" id="PF22352">
    <property type="entry name" value="K319L-like_PKD"/>
    <property type="match status" value="2"/>
</dbReference>
<dbReference type="Gene3D" id="2.60.40.10">
    <property type="entry name" value="Immunoglobulins"/>
    <property type="match status" value="3"/>
</dbReference>
<dbReference type="OrthoDB" id="9758386at2"/>
<evidence type="ECO:0000313" key="2">
    <source>
        <dbReference type="EMBL" id="AMF99898.1"/>
    </source>
</evidence>
<dbReference type="SUPFAM" id="SSF49299">
    <property type="entry name" value="PKD domain"/>
    <property type="match status" value="2"/>
</dbReference>
<dbReference type="PANTHER" id="PTHR46182">
    <property type="entry name" value="FI19480P1"/>
    <property type="match status" value="1"/>
</dbReference>
<feature type="chain" id="PRO_5044588030" evidence="1">
    <location>
        <begin position="23"/>
        <end position="470"/>
    </location>
</feature>
<dbReference type="EMBL" id="QOUW02000122">
    <property type="protein sequence ID" value="RIW06175.1"/>
    <property type="molecule type" value="Genomic_DNA"/>
</dbReference>
<proteinExistence type="predicted"/>
<dbReference type="GO" id="GO:0031410">
    <property type="term" value="C:cytoplasmic vesicle"/>
    <property type="evidence" value="ECO:0007669"/>
    <property type="project" value="TreeGrafter"/>
</dbReference>
<dbReference type="GO" id="GO:0016020">
    <property type="term" value="C:membrane"/>
    <property type="evidence" value="ECO:0007669"/>
    <property type="project" value="TreeGrafter"/>
</dbReference>
<name>A0A3A1PSK2_VIBHA</name>
<reference evidence="3 5" key="3">
    <citation type="submission" date="2018-08" db="EMBL/GenBank/DDBJ databases">
        <title>Vibrio harveyi strains pathogenic to white snook Centropomus viridis Lockington (1877) and potential probiotic bacteria.</title>
        <authorList>
            <person name="Soto-Rodriguez S."/>
            <person name="Gomez-Gil B."/>
            <person name="Lozano-Olvera R."/>
        </authorList>
    </citation>
    <scope>NUCLEOTIDE SEQUENCE [LARGE SCALE GENOMIC DNA]</scope>
    <source>
        <strain evidence="3 5">CAIM 1508</strain>
    </source>
</reference>
<feature type="signal peptide" evidence="1">
    <location>
        <begin position="1"/>
        <end position="22"/>
    </location>
</feature>
<keyword evidence="4" id="KW-1185">Reference proteome</keyword>
<dbReference type="EMBL" id="CP014039">
    <property type="protein sequence ID" value="AMF99898.1"/>
    <property type="molecule type" value="Genomic_DNA"/>
</dbReference>
<dbReference type="InterPro" id="IPR013783">
    <property type="entry name" value="Ig-like_fold"/>
</dbReference>
<accession>A0A3A1PSK2</accession>
<reference evidence="4" key="1">
    <citation type="submission" date="2015-12" db="EMBL/GenBank/DDBJ databases">
        <title>FDA dAtabase for Regulatory Grade micrObial Sequences (FDA-ARGOS): Supporting development and validation of Infectious Disease Dx tests.</title>
        <authorList>
            <person name="Hoffmann M."/>
            <person name="Allard M."/>
            <person name="Evans P."/>
            <person name="Brown E."/>
            <person name="Tallon L.J."/>
            <person name="Sadzewicz L."/>
            <person name="Sengamalay N."/>
            <person name="Ott S."/>
            <person name="Godinez A."/>
            <person name="Nagaraj S."/>
            <person name="Vyas G."/>
            <person name="Aluvathingal J."/>
            <person name="Nadendla S."/>
            <person name="Geyer C."/>
            <person name="Sichtig H."/>
        </authorList>
    </citation>
    <scope>NUCLEOTIDE SEQUENCE [LARGE SCALE GENOMIC DNA]</scope>
    <source>
        <strain evidence="4">ATCC 43516</strain>
    </source>
</reference>
<evidence type="ECO:0000313" key="3">
    <source>
        <dbReference type="EMBL" id="RIW06175.1"/>
    </source>
</evidence>
<sequence>MSLSSKYTLTPLLLLLLNGCNGGGGNDASEPQTPNNHPPIAIAGINQHVKLSEKVVHLDGTGSVDYDQDSIAFSWKMVSKPFKSKAELINPESRTPRFEPDLLGTYLVELVVNDGKTDSRPNQVKIEVIREDENTPPTIKFTKDKYTGNLTQQINLNTRPQDIDGDKLSFTWEVLSHPQGSNYSIAKSTVYDFNSIKADTEGNYVVKVTAFDGFSEASATTTASFFYKNVPPHAEVDGSMFWVLDNMSVPLNGTPSGDANGDVLTYEWHFTKKPNGSSAVIDDPYAVLTSFSPDISGDYVVSLTVNDGEFSDSHSVGVRVRAISESQPHTKLTRGSDTTPLRLPHKQNDVIDKTSDTGPIPNYYTLDSYTFEAVGKPITITLGKYTLSSSSDDVTPRILVGSQSYFSKDLQDNDVIIVIPVGDSLTFQLQSPPTNGKVAKASMGFSWSLNGPNDFSMVERISTTIEFTSR</sequence>
<keyword evidence="1" id="KW-0732">Signal</keyword>
<dbReference type="AlphaFoldDB" id="A0A3A1PSK2"/>
<evidence type="ECO:0000313" key="5">
    <source>
        <dbReference type="Proteomes" id="UP000253437"/>
    </source>
</evidence>
<dbReference type="Proteomes" id="UP000253437">
    <property type="component" value="Unassembled WGS sequence"/>
</dbReference>
<dbReference type="PANTHER" id="PTHR46182:SF2">
    <property type="entry name" value="FI19480P1"/>
    <property type="match status" value="1"/>
</dbReference>
<dbReference type="KEGG" id="vhr:AL538_19460"/>